<evidence type="ECO:0000313" key="9">
    <source>
        <dbReference type="EMBL" id="MBF4469609.1"/>
    </source>
</evidence>
<keyword evidence="3 7" id="KW-0812">Transmembrane</keyword>
<evidence type="ECO:0000256" key="2">
    <source>
        <dbReference type="ARBA" id="ARBA00022475"/>
    </source>
</evidence>
<evidence type="ECO:0000313" key="10">
    <source>
        <dbReference type="Proteomes" id="UP000658733"/>
    </source>
</evidence>
<feature type="transmembrane region" description="Helical" evidence="7">
    <location>
        <begin position="35"/>
        <end position="54"/>
    </location>
</feature>
<feature type="region of interest" description="Disordered" evidence="6">
    <location>
        <begin position="158"/>
        <end position="187"/>
    </location>
</feature>
<evidence type="ECO:0000256" key="1">
    <source>
        <dbReference type="ARBA" id="ARBA00004651"/>
    </source>
</evidence>
<dbReference type="Proteomes" id="UP000658733">
    <property type="component" value="Unassembled WGS sequence"/>
</dbReference>
<dbReference type="GO" id="GO:0005886">
    <property type="term" value="C:plasma membrane"/>
    <property type="evidence" value="ECO:0007669"/>
    <property type="project" value="UniProtKB-SubCell"/>
</dbReference>
<dbReference type="NCBIfam" id="NF004924">
    <property type="entry name" value="PRK06281.1"/>
    <property type="match status" value="1"/>
</dbReference>
<feature type="transmembrane region" description="Helical" evidence="7">
    <location>
        <begin position="7"/>
        <end position="29"/>
    </location>
</feature>
<sequence length="187" mass="20266">MSPILKLFAFPCAFILVCFGVMTILGGHITPGGGFQGGAMIAAGVILCIIVYGVEKSPINFSHDFISAIESIGAMGYIILGLVGLFTTGFFLYNVGTDFYNILPQYIVNIFHYQDPTNAGIVPYFNILVGFKVFVGLSAVVIAFSQFDKIKEHVNDKEDETNINNDSKSNMDSKNTNGNKDSLNIGD</sequence>
<dbReference type="PANTHER" id="PTHR33932:SF4">
    <property type="entry name" value="NA(+)_H(+) ANTIPORTER SUBUNIT B"/>
    <property type="match status" value="1"/>
</dbReference>
<name>A0A843AQV7_METAZ</name>
<evidence type="ECO:0000256" key="7">
    <source>
        <dbReference type="SAM" id="Phobius"/>
    </source>
</evidence>
<dbReference type="AlphaFoldDB" id="A0A843AQV7"/>
<reference evidence="9" key="1">
    <citation type="submission" date="2020-10" db="EMBL/GenBank/DDBJ databases">
        <title>Dehalococcoides mccartyi of a TCE/Cr reducing biochatode.</title>
        <authorList>
            <person name="Matturro B."/>
        </authorList>
    </citation>
    <scope>NUCLEOTIDE SEQUENCE</scope>
    <source>
        <strain evidence="9">Bin4</strain>
    </source>
</reference>
<evidence type="ECO:0000256" key="4">
    <source>
        <dbReference type="ARBA" id="ARBA00022989"/>
    </source>
</evidence>
<organism evidence="9 10">
    <name type="scientific">Methanobrevibacter arboriphilus</name>
    <dbReference type="NCBI Taxonomy" id="39441"/>
    <lineage>
        <taxon>Archaea</taxon>
        <taxon>Methanobacteriati</taxon>
        <taxon>Methanobacteriota</taxon>
        <taxon>Methanomada group</taxon>
        <taxon>Methanobacteria</taxon>
        <taxon>Methanobacteriales</taxon>
        <taxon>Methanobacteriaceae</taxon>
        <taxon>Methanobrevibacter</taxon>
    </lineage>
</organism>
<dbReference type="NCBIfam" id="NF006248">
    <property type="entry name" value="PRK08386.1"/>
    <property type="match status" value="1"/>
</dbReference>
<feature type="compositionally biased region" description="Low complexity" evidence="6">
    <location>
        <begin position="162"/>
        <end position="177"/>
    </location>
</feature>
<dbReference type="EMBL" id="JADIIN010000074">
    <property type="protein sequence ID" value="MBF4469609.1"/>
    <property type="molecule type" value="Genomic_DNA"/>
</dbReference>
<dbReference type="Pfam" id="PF04039">
    <property type="entry name" value="MnhB"/>
    <property type="match status" value="1"/>
</dbReference>
<protein>
    <submittedName>
        <fullName evidence="9">Cation:proton antiporter</fullName>
    </submittedName>
</protein>
<accession>A0A843AQV7</accession>
<feature type="compositionally biased region" description="Polar residues" evidence="6">
    <location>
        <begin position="178"/>
        <end position="187"/>
    </location>
</feature>
<keyword evidence="5 7" id="KW-0472">Membrane</keyword>
<keyword evidence="4 7" id="KW-1133">Transmembrane helix</keyword>
<feature type="transmembrane region" description="Helical" evidence="7">
    <location>
        <begin position="74"/>
        <end position="93"/>
    </location>
</feature>
<gene>
    <name evidence="9" type="ORF">ISP01_09420</name>
</gene>
<dbReference type="InterPro" id="IPR007182">
    <property type="entry name" value="MnhB"/>
</dbReference>
<comment type="subcellular location">
    <subcellularLocation>
        <location evidence="1">Cell membrane</location>
        <topology evidence="1">Multi-pass membrane protein</topology>
    </subcellularLocation>
</comment>
<dbReference type="PANTHER" id="PTHR33932">
    <property type="entry name" value="NA(+)/H(+) ANTIPORTER SUBUNIT B"/>
    <property type="match status" value="1"/>
</dbReference>
<proteinExistence type="predicted"/>
<feature type="domain" description="Na+/H+ antiporter MnhB subunit-related protein" evidence="8">
    <location>
        <begin position="4"/>
        <end position="138"/>
    </location>
</feature>
<dbReference type="InterPro" id="IPR050622">
    <property type="entry name" value="CPA3_antiporter_subunitB"/>
</dbReference>
<evidence type="ECO:0000259" key="8">
    <source>
        <dbReference type="Pfam" id="PF04039"/>
    </source>
</evidence>
<feature type="transmembrane region" description="Helical" evidence="7">
    <location>
        <begin position="121"/>
        <end position="144"/>
    </location>
</feature>
<keyword evidence="2" id="KW-1003">Cell membrane</keyword>
<comment type="caution">
    <text evidence="9">The sequence shown here is derived from an EMBL/GenBank/DDBJ whole genome shotgun (WGS) entry which is preliminary data.</text>
</comment>
<evidence type="ECO:0000256" key="3">
    <source>
        <dbReference type="ARBA" id="ARBA00022692"/>
    </source>
</evidence>
<evidence type="ECO:0000256" key="5">
    <source>
        <dbReference type="ARBA" id="ARBA00023136"/>
    </source>
</evidence>
<evidence type="ECO:0000256" key="6">
    <source>
        <dbReference type="SAM" id="MobiDB-lite"/>
    </source>
</evidence>